<proteinExistence type="inferred from homology"/>
<feature type="transmembrane region" description="Helical" evidence="7">
    <location>
        <begin position="152"/>
        <end position="173"/>
    </location>
</feature>
<feature type="transmembrane region" description="Helical" evidence="7">
    <location>
        <begin position="121"/>
        <end position="140"/>
    </location>
</feature>
<keyword evidence="5 7" id="KW-1133">Transmembrane helix</keyword>
<evidence type="ECO:0000256" key="4">
    <source>
        <dbReference type="ARBA" id="ARBA00022692"/>
    </source>
</evidence>
<feature type="transmembrane region" description="Helical" evidence="7">
    <location>
        <begin position="179"/>
        <end position="200"/>
    </location>
</feature>
<dbReference type="Gene3D" id="1.20.1530.20">
    <property type="match status" value="1"/>
</dbReference>
<dbReference type="GO" id="GO:0016020">
    <property type="term" value="C:membrane"/>
    <property type="evidence" value="ECO:0007669"/>
    <property type="project" value="UniProtKB-SubCell"/>
</dbReference>
<dbReference type="Proteomes" id="UP000176700">
    <property type="component" value="Unassembled WGS sequence"/>
</dbReference>
<feature type="transmembrane region" description="Helical" evidence="7">
    <location>
        <begin position="294"/>
        <end position="316"/>
    </location>
</feature>
<evidence type="ECO:0000313" key="10">
    <source>
        <dbReference type="Proteomes" id="UP000176700"/>
    </source>
</evidence>
<feature type="transmembrane region" description="Helical" evidence="7">
    <location>
        <begin position="328"/>
        <end position="349"/>
    </location>
</feature>
<dbReference type="GO" id="GO:1902600">
    <property type="term" value="P:proton transmembrane transport"/>
    <property type="evidence" value="ECO:0007669"/>
    <property type="project" value="InterPro"/>
</dbReference>
<dbReference type="PANTHER" id="PTHR42751">
    <property type="entry name" value="SODIUM/HYDROGEN EXCHANGER FAMILY/TRKA DOMAIN PROTEIN"/>
    <property type="match status" value="1"/>
</dbReference>
<dbReference type="PANTHER" id="PTHR42751:SF3">
    <property type="entry name" value="SODIUM_GLUTAMATE SYMPORTER"/>
    <property type="match status" value="1"/>
</dbReference>
<dbReference type="GO" id="GO:0006813">
    <property type="term" value="P:potassium ion transport"/>
    <property type="evidence" value="ECO:0007669"/>
    <property type="project" value="InterPro"/>
</dbReference>
<dbReference type="InterPro" id="IPR038770">
    <property type="entry name" value="Na+/solute_symporter_sf"/>
</dbReference>
<evidence type="ECO:0000256" key="1">
    <source>
        <dbReference type="ARBA" id="ARBA00004141"/>
    </source>
</evidence>
<feature type="transmembrane region" description="Helical" evidence="7">
    <location>
        <begin position="270"/>
        <end position="288"/>
    </location>
</feature>
<sequence length="595" mass="65164">MISGISELAVVITIAAFLGVLAKLFRQPLILAYLATGALIGAGSKLEVLSIPQLGDGEMFQLFADLGIMFLLFLVGLEVNYKSVRLVGKASLAVGLLQILFTFVIGYGIASFLGFSVIEAVYISIALTFSSTIIVVKLLSEKKQINSLYGRISIGLLLVQDFVAIFILMALAGMQAGGVYVFSGVVLKIVIGVLLFATMLWLGRSVFPYLFDKVARSQELLFLISLAWVFLVVAVVYRFGFSLEIGGFLAGIALANASEHYQIASRVRSLRDFFILIFFAILGSSLLFSNLSGVVLAVVVFSLFVLIGNPLVVLVVMGLMGYRKHTSFLTGITIAQISEFSLVLAVLGMKLGHINNTIVSLITAVGIITITLSTYAVVHANYLYRAGRRLLSVFERRIAVRELSFARDVSKPIIIVGFGRTGQSVAMHLKKEDLLVIDFDPEIIHALGKSGYVFMFGDAVDDGIFEQVDLSKTRLLISTSPTLEDNMSLLEIVKRHNIEFRSTDAPLLKAILRAEDDTIADLLYKAGADYVLLPHFTSGHYLGSIIAGDIELKTLESARRREIMMLRRKDTESVSFVLEGPLHTKGEVKNLQKFM</sequence>
<evidence type="ECO:0000313" key="9">
    <source>
        <dbReference type="EMBL" id="OGZ42873.1"/>
    </source>
</evidence>
<dbReference type="GO" id="GO:0015297">
    <property type="term" value="F:antiporter activity"/>
    <property type="evidence" value="ECO:0007669"/>
    <property type="project" value="InterPro"/>
</dbReference>
<evidence type="ECO:0000256" key="7">
    <source>
        <dbReference type="SAM" id="Phobius"/>
    </source>
</evidence>
<keyword evidence="3" id="KW-0813">Transport</keyword>
<dbReference type="InterPro" id="IPR036291">
    <property type="entry name" value="NAD(P)-bd_dom_sf"/>
</dbReference>
<dbReference type="Pfam" id="PF00999">
    <property type="entry name" value="Na_H_Exchanger"/>
    <property type="match status" value="1"/>
</dbReference>
<evidence type="ECO:0000256" key="5">
    <source>
        <dbReference type="ARBA" id="ARBA00022989"/>
    </source>
</evidence>
<evidence type="ECO:0000259" key="8">
    <source>
        <dbReference type="PROSITE" id="PS51201"/>
    </source>
</evidence>
<evidence type="ECO:0000256" key="6">
    <source>
        <dbReference type="ARBA" id="ARBA00023136"/>
    </source>
</evidence>
<dbReference type="InterPro" id="IPR006153">
    <property type="entry name" value="Cation/H_exchanger_TM"/>
</dbReference>
<feature type="transmembrane region" description="Helical" evidence="7">
    <location>
        <begin position="92"/>
        <end position="115"/>
    </location>
</feature>
<comment type="subcellular location">
    <subcellularLocation>
        <location evidence="1">Membrane</location>
        <topology evidence="1">Multi-pass membrane protein</topology>
    </subcellularLocation>
</comment>
<accession>A0A1G2FXS7</accession>
<feature type="transmembrane region" description="Helical" evidence="7">
    <location>
        <begin position="220"/>
        <end position="239"/>
    </location>
</feature>
<dbReference type="InterPro" id="IPR003148">
    <property type="entry name" value="RCK_N"/>
</dbReference>
<protein>
    <recommendedName>
        <fullName evidence="8">RCK N-terminal domain-containing protein</fullName>
    </recommendedName>
</protein>
<feature type="transmembrane region" description="Helical" evidence="7">
    <location>
        <begin position="59"/>
        <end position="80"/>
    </location>
</feature>
<dbReference type="PROSITE" id="PS51201">
    <property type="entry name" value="RCK_N"/>
    <property type="match status" value="1"/>
</dbReference>
<evidence type="ECO:0000256" key="2">
    <source>
        <dbReference type="ARBA" id="ARBA00005551"/>
    </source>
</evidence>
<dbReference type="Pfam" id="PF02254">
    <property type="entry name" value="TrkA_N"/>
    <property type="match status" value="1"/>
</dbReference>
<keyword evidence="4 7" id="KW-0812">Transmembrane</keyword>
<comment type="caution">
    <text evidence="9">The sequence shown here is derived from an EMBL/GenBank/DDBJ whole genome shotgun (WGS) entry which is preliminary data.</text>
</comment>
<keyword evidence="6 7" id="KW-0472">Membrane</keyword>
<reference evidence="9 10" key="1">
    <citation type="journal article" date="2016" name="Nat. Commun.">
        <title>Thousands of microbial genomes shed light on interconnected biogeochemical processes in an aquifer system.</title>
        <authorList>
            <person name="Anantharaman K."/>
            <person name="Brown C.T."/>
            <person name="Hug L.A."/>
            <person name="Sharon I."/>
            <person name="Castelle C.J."/>
            <person name="Probst A.J."/>
            <person name="Thomas B.C."/>
            <person name="Singh A."/>
            <person name="Wilkins M.J."/>
            <person name="Karaoz U."/>
            <person name="Brodie E.L."/>
            <person name="Williams K.H."/>
            <person name="Hubbard S.S."/>
            <person name="Banfield J.F."/>
        </authorList>
    </citation>
    <scope>NUCLEOTIDE SEQUENCE [LARGE SCALE GENOMIC DNA]</scope>
</reference>
<organism evidence="9 10">
    <name type="scientific">Candidatus Ryanbacteria bacterium RIFCSPHIGHO2_01_45_13</name>
    <dbReference type="NCBI Taxonomy" id="1802112"/>
    <lineage>
        <taxon>Bacteria</taxon>
        <taxon>Candidatus Ryaniibacteriota</taxon>
    </lineage>
</organism>
<evidence type="ECO:0000256" key="3">
    <source>
        <dbReference type="ARBA" id="ARBA00022448"/>
    </source>
</evidence>
<dbReference type="EMBL" id="MHNI01000012">
    <property type="protein sequence ID" value="OGZ42873.1"/>
    <property type="molecule type" value="Genomic_DNA"/>
</dbReference>
<dbReference type="AlphaFoldDB" id="A0A1G2FXS7"/>
<name>A0A1G2FXS7_9BACT</name>
<feature type="domain" description="RCK N-terminal" evidence="8">
    <location>
        <begin position="410"/>
        <end position="532"/>
    </location>
</feature>
<dbReference type="SUPFAM" id="SSF51735">
    <property type="entry name" value="NAD(P)-binding Rossmann-fold domains"/>
    <property type="match status" value="1"/>
</dbReference>
<dbReference type="Gene3D" id="3.40.50.720">
    <property type="entry name" value="NAD(P)-binding Rossmann-like Domain"/>
    <property type="match status" value="1"/>
</dbReference>
<feature type="transmembrane region" description="Helical" evidence="7">
    <location>
        <begin position="361"/>
        <end position="384"/>
    </location>
</feature>
<gene>
    <name evidence="9" type="ORF">A2W41_01995</name>
</gene>
<comment type="similarity">
    <text evidence="2">Belongs to the monovalent cation:proton antiporter 2 (CPA2) transporter (TC 2.A.37) family.</text>
</comment>